<feature type="region of interest" description="Disordered" evidence="2">
    <location>
        <begin position="38"/>
        <end position="68"/>
    </location>
</feature>
<feature type="region of interest" description="Disordered" evidence="2">
    <location>
        <begin position="109"/>
        <end position="131"/>
    </location>
</feature>
<proteinExistence type="predicted"/>
<dbReference type="OrthoDB" id="2786847at2759"/>
<evidence type="ECO:0000256" key="1">
    <source>
        <dbReference type="SAM" id="Coils"/>
    </source>
</evidence>
<evidence type="ECO:0000313" key="4">
    <source>
        <dbReference type="Proteomes" id="UP000076727"/>
    </source>
</evidence>
<gene>
    <name evidence="3" type="ORF">DAEQUDRAFT_746661</name>
</gene>
<keyword evidence="4" id="KW-1185">Reference proteome</keyword>
<accession>A0A165MY74</accession>
<feature type="compositionally biased region" description="Low complexity" evidence="2">
    <location>
        <begin position="113"/>
        <end position="122"/>
    </location>
</feature>
<reference evidence="3 4" key="1">
    <citation type="journal article" date="2016" name="Mol. Biol. Evol.">
        <title>Comparative Genomics of Early-Diverging Mushroom-Forming Fungi Provides Insights into the Origins of Lignocellulose Decay Capabilities.</title>
        <authorList>
            <person name="Nagy L.G."/>
            <person name="Riley R."/>
            <person name="Tritt A."/>
            <person name="Adam C."/>
            <person name="Daum C."/>
            <person name="Floudas D."/>
            <person name="Sun H."/>
            <person name="Yadav J.S."/>
            <person name="Pangilinan J."/>
            <person name="Larsson K.H."/>
            <person name="Matsuura K."/>
            <person name="Barry K."/>
            <person name="Labutti K."/>
            <person name="Kuo R."/>
            <person name="Ohm R.A."/>
            <person name="Bhattacharya S.S."/>
            <person name="Shirouzu T."/>
            <person name="Yoshinaga Y."/>
            <person name="Martin F.M."/>
            <person name="Grigoriev I.V."/>
            <person name="Hibbett D.S."/>
        </authorList>
    </citation>
    <scope>NUCLEOTIDE SEQUENCE [LARGE SCALE GENOMIC DNA]</scope>
    <source>
        <strain evidence="3 4">L-15889</strain>
    </source>
</reference>
<sequence>MVTYSLVFGTYFSVYCFSHPFVFASMYDQGFNGQWGTGAADAPAPFDAPAEPQPQVNQPQNQPPSAEAQRIHALLEAVAAIGAGQQAFMDNQTHHGLALEALTHHLDNTMLGSSQSDSQPRSRSVKTRDPCMFNGHSTEVVSFLRKIRAYIDLQQDPNLVKSSLTAIENLKQTGAAADYANKFQEHLVHLDLSMFTQITYFNRGLKPSLKLVLVNTPRPATLDDWIATIVEADNRLHDYEREQKTLTKAAGKQPAPRNDCHASPAVTTQTMTQTVAPVAASSNSNVVPMEINTERTLLLLRPG</sequence>
<feature type="compositionally biased region" description="Low complexity" evidence="2">
    <location>
        <begin position="39"/>
        <end position="64"/>
    </location>
</feature>
<dbReference type="AlphaFoldDB" id="A0A165MY74"/>
<feature type="coiled-coil region" evidence="1">
    <location>
        <begin position="222"/>
        <end position="249"/>
    </location>
</feature>
<evidence type="ECO:0000313" key="3">
    <source>
        <dbReference type="EMBL" id="KZT66272.1"/>
    </source>
</evidence>
<keyword evidence="1" id="KW-0175">Coiled coil</keyword>
<dbReference type="EMBL" id="KV429092">
    <property type="protein sequence ID" value="KZT66272.1"/>
    <property type="molecule type" value="Genomic_DNA"/>
</dbReference>
<protein>
    <recommendedName>
        <fullName evidence="5">Retrotransposon gag domain-containing protein</fullName>
    </recommendedName>
</protein>
<evidence type="ECO:0008006" key="5">
    <source>
        <dbReference type="Google" id="ProtNLM"/>
    </source>
</evidence>
<evidence type="ECO:0000256" key="2">
    <source>
        <dbReference type="SAM" id="MobiDB-lite"/>
    </source>
</evidence>
<organism evidence="3 4">
    <name type="scientific">Daedalea quercina L-15889</name>
    <dbReference type="NCBI Taxonomy" id="1314783"/>
    <lineage>
        <taxon>Eukaryota</taxon>
        <taxon>Fungi</taxon>
        <taxon>Dikarya</taxon>
        <taxon>Basidiomycota</taxon>
        <taxon>Agaricomycotina</taxon>
        <taxon>Agaricomycetes</taxon>
        <taxon>Polyporales</taxon>
        <taxon>Fomitopsis</taxon>
    </lineage>
</organism>
<name>A0A165MY74_9APHY</name>
<dbReference type="STRING" id="1314783.A0A165MY74"/>
<dbReference type="Proteomes" id="UP000076727">
    <property type="component" value="Unassembled WGS sequence"/>
</dbReference>